<evidence type="ECO:0008006" key="3">
    <source>
        <dbReference type="Google" id="ProtNLM"/>
    </source>
</evidence>
<dbReference type="NCBIfam" id="NF033920">
    <property type="entry name" value="C39_PA2778_fam"/>
    <property type="match status" value="1"/>
</dbReference>
<evidence type="ECO:0000313" key="1">
    <source>
        <dbReference type="EMBL" id="PZP21353.1"/>
    </source>
</evidence>
<sequence>MVNAGITDMLSATFFQCRLPMPTLKRLLPLALLVLLSACSSEPVLSPITSRLPERVELSDVPFFPQNAFQSAPAAMASMLLQRGVNTDPGLLKDRVYIAGRDDMRPALVATAEAHDMLVYPLQPTMDALLGEVAAGNPVLVLQNIGMDMWPEWHYAVVVGYDLHKQTLTLRSGGSRRLQSDFAAFEKTWKSSERWAVLTLPASLLPASAQRPVWLKAAAELKEAGRADAAQRAYRTAAERWPTQTTAQ</sequence>
<evidence type="ECO:0000313" key="2">
    <source>
        <dbReference type="Proteomes" id="UP000249198"/>
    </source>
</evidence>
<dbReference type="Gene3D" id="3.90.70.10">
    <property type="entry name" value="Cysteine proteinases"/>
    <property type="match status" value="1"/>
</dbReference>
<accession>A0A2W5CT27</accession>
<protein>
    <recommendedName>
        <fullName evidence="3">Peptidase C39-like domain-containing protein</fullName>
    </recommendedName>
</protein>
<proteinExistence type="predicted"/>
<gene>
    <name evidence="1" type="ORF">DI599_19485</name>
</gene>
<dbReference type="CDD" id="cd02549">
    <property type="entry name" value="Peptidase_C39A"/>
    <property type="match status" value="1"/>
</dbReference>
<organism evidence="1 2">
    <name type="scientific">Pseudomonas kuykendallii</name>
    <dbReference type="NCBI Taxonomy" id="1007099"/>
    <lineage>
        <taxon>Bacteria</taxon>
        <taxon>Pseudomonadati</taxon>
        <taxon>Pseudomonadota</taxon>
        <taxon>Gammaproteobacteria</taxon>
        <taxon>Pseudomonadales</taxon>
        <taxon>Pseudomonadaceae</taxon>
        <taxon>Pseudomonas</taxon>
    </lineage>
</organism>
<reference evidence="1 2" key="1">
    <citation type="submission" date="2017-08" db="EMBL/GenBank/DDBJ databases">
        <title>Infants hospitalized years apart are colonized by the same room-sourced microbial strains.</title>
        <authorList>
            <person name="Brooks B."/>
            <person name="Olm M.R."/>
            <person name="Firek B.A."/>
            <person name="Baker R."/>
            <person name="Thomas B.C."/>
            <person name="Morowitz M.J."/>
            <person name="Banfield J.F."/>
        </authorList>
    </citation>
    <scope>NUCLEOTIDE SEQUENCE [LARGE SCALE GENOMIC DNA]</scope>
    <source>
        <strain evidence="1">S2_009_000_R2_77</strain>
    </source>
</reference>
<name>A0A2W5CT27_9PSED</name>
<dbReference type="EMBL" id="QFOH01000030">
    <property type="protein sequence ID" value="PZP21353.1"/>
    <property type="molecule type" value="Genomic_DNA"/>
</dbReference>
<dbReference type="Proteomes" id="UP000249198">
    <property type="component" value="Unassembled WGS sequence"/>
</dbReference>
<dbReference type="AlphaFoldDB" id="A0A2W5CT27"/>
<comment type="caution">
    <text evidence="1">The sequence shown here is derived from an EMBL/GenBank/DDBJ whole genome shotgun (WGS) entry which is preliminary data.</text>
</comment>
<dbReference type="InterPro" id="IPR039563">
    <property type="entry name" value="Peptidase_C39_single_dom"/>
</dbReference>